<feature type="chain" id="PRO_5045467573" evidence="2">
    <location>
        <begin position="20"/>
        <end position="346"/>
    </location>
</feature>
<sequence>MKLRSVTCLAFCITMVACASESNVDPAAASEQGAKQRAASPPTMAARRDRLNGGACNAGTRLTPTNLAADTCDTAGERDLIVPAGSWETLDATTDCPARVSQGEGLPDICVYKFANVSILGRLTVRQFQSPVAIVATGSLTVDGTIESGPIPGDSACTFAGGRGGTNATGTTGTPLLLGTYGSRGCPGGTPPQSAAGGRGGMALQLTSCGDLHFNGTIDVSGESGEFGANGNLAFGSAGDGAGGGAGGAILLEAKTIATGQDARTTALGGWGGSGGDGYQGTPPWAESYPGGAGGAPGQPGACASQAGCGGDGGGAGNVIVKVPAGIPAPSLTSNPPATFGTVGTH</sequence>
<keyword evidence="2" id="KW-0732">Signal</keyword>
<proteinExistence type="predicted"/>
<evidence type="ECO:0000313" key="4">
    <source>
        <dbReference type="Proteomes" id="UP001374803"/>
    </source>
</evidence>
<feature type="region of interest" description="Disordered" evidence="1">
    <location>
        <begin position="327"/>
        <end position="346"/>
    </location>
</feature>
<feature type="signal peptide" evidence="2">
    <location>
        <begin position="1"/>
        <end position="19"/>
    </location>
</feature>
<protein>
    <submittedName>
        <fullName evidence="3">Uncharacterized protein</fullName>
    </submittedName>
</protein>
<accession>A0ABZ2L9Y7</accession>
<dbReference type="PROSITE" id="PS51257">
    <property type="entry name" value="PROKAR_LIPOPROTEIN"/>
    <property type="match status" value="1"/>
</dbReference>
<feature type="compositionally biased region" description="Polar residues" evidence="1">
    <location>
        <begin position="331"/>
        <end position="346"/>
    </location>
</feature>
<feature type="region of interest" description="Disordered" evidence="1">
    <location>
        <begin position="29"/>
        <end position="50"/>
    </location>
</feature>
<evidence type="ECO:0000256" key="1">
    <source>
        <dbReference type="SAM" id="MobiDB-lite"/>
    </source>
</evidence>
<dbReference type="Proteomes" id="UP001374803">
    <property type="component" value="Chromosome"/>
</dbReference>
<dbReference type="RefSeq" id="WP_394835676.1">
    <property type="nucleotide sequence ID" value="NZ_CP089929.1"/>
</dbReference>
<feature type="compositionally biased region" description="Gly residues" evidence="1">
    <location>
        <begin position="269"/>
        <end position="279"/>
    </location>
</feature>
<gene>
    <name evidence="3" type="ORF">LVJ94_01945</name>
</gene>
<organism evidence="3 4">
    <name type="scientific">Pendulispora rubella</name>
    <dbReference type="NCBI Taxonomy" id="2741070"/>
    <lineage>
        <taxon>Bacteria</taxon>
        <taxon>Pseudomonadati</taxon>
        <taxon>Myxococcota</taxon>
        <taxon>Myxococcia</taxon>
        <taxon>Myxococcales</taxon>
        <taxon>Sorangiineae</taxon>
        <taxon>Pendulisporaceae</taxon>
        <taxon>Pendulispora</taxon>
    </lineage>
</organism>
<keyword evidence="4" id="KW-1185">Reference proteome</keyword>
<feature type="region of interest" description="Disordered" evidence="1">
    <location>
        <begin position="269"/>
        <end position="304"/>
    </location>
</feature>
<dbReference type="EMBL" id="CP089983">
    <property type="protein sequence ID" value="WXB06026.1"/>
    <property type="molecule type" value="Genomic_DNA"/>
</dbReference>
<reference evidence="3" key="1">
    <citation type="submission" date="2021-12" db="EMBL/GenBank/DDBJ databases">
        <title>Discovery of the Pendulisporaceae a myxobacterial family with distinct sporulation behavior and unique specialized metabolism.</title>
        <authorList>
            <person name="Garcia R."/>
            <person name="Popoff A."/>
            <person name="Bader C.D."/>
            <person name="Loehr J."/>
            <person name="Walesch S."/>
            <person name="Walt C."/>
            <person name="Boldt J."/>
            <person name="Bunk B."/>
            <person name="Haeckl F.J.F.P.J."/>
            <person name="Gunesch A.P."/>
            <person name="Birkelbach J."/>
            <person name="Nuebel U."/>
            <person name="Pietschmann T."/>
            <person name="Bach T."/>
            <person name="Mueller R."/>
        </authorList>
    </citation>
    <scope>NUCLEOTIDE SEQUENCE</scope>
    <source>
        <strain evidence="3">MSr11367</strain>
    </source>
</reference>
<name>A0ABZ2L9Y7_9BACT</name>
<evidence type="ECO:0000256" key="2">
    <source>
        <dbReference type="SAM" id="SignalP"/>
    </source>
</evidence>
<evidence type="ECO:0000313" key="3">
    <source>
        <dbReference type="EMBL" id="WXB06026.1"/>
    </source>
</evidence>